<dbReference type="Pfam" id="PF03357">
    <property type="entry name" value="Snf7"/>
    <property type="match status" value="1"/>
</dbReference>
<dbReference type="GO" id="GO:0007034">
    <property type="term" value="P:vacuolar transport"/>
    <property type="evidence" value="ECO:0007669"/>
    <property type="project" value="InterPro"/>
</dbReference>
<dbReference type="Gene3D" id="6.10.140.1230">
    <property type="match status" value="1"/>
</dbReference>
<dbReference type="RefSeq" id="XP_068360117.1">
    <property type="nucleotide sequence ID" value="XM_068503988.1"/>
</dbReference>
<dbReference type="AlphaFoldDB" id="A0A1J4KBZ0"/>
<feature type="compositionally biased region" description="Basic and acidic residues" evidence="1">
    <location>
        <begin position="10"/>
        <end position="39"/>
    </location>
</feature>
<dbReference type="InterPro" id="IPR005024">
    <property type="entry name" value="Snf7_fam"/>
</dbReference>
<dbReference type="Proteomes" id="UP000179807">
    <property type="component" value="Unassembled WGS sequence"/>
</dbReference>
<protein>
    <submittedName>
        <fullName evidence="2">SNF7 family protein</fullName>
    </submittedName>
</protein>
<name>A0A1J4KBZ0_9EUKA</name>
<evidence type="ECO:0000256" key="1">
    <source>
        <dbReference type="SAM" id="MobiDB-lite"/>
    </source>
</evidence>
<reference evidence="2" key="1">
    <citation type="submission" date="2016-10" db="EMBL/GenBank/DDBJ databases">
        <authorList>
            <person name="Benchimol M."/>
            <person name="Almeida L.G."/>
            <person name="Vasconcelos A.T."/>
            <person name="Perreira-Neves A."/>
            <person name="Rosa I.A."/>
            <person name="Tasca T."/>
            <person name="Bogo M.R."/>
            <person name="de Souza W."/>
        </authorList>
    </citation>
    <scope>NUCLEOTIDE SEQUENCE [LARGE SCALE GENOMIC DNA]</scope>
    <source>
        <strain evidence="2">K</strain>
    </source>
</reference>
<sequence>MDKASFMVKMDGKSLEREAKRLQKEAQKERNKAKAELKKGNRQTAQLYAQNAVRYDQQATSLLQSCSATQGYATDMRNAQVAANMAKTMSKATAGMQKNANKINLDKLSANRTKMDGLKQKLGAAHDLMTNGEGEIDLNAGAEDLLATLEAENAEDAMIQMADIPTGIPSMAAPVGTGTRLND</sequence>
<dbReference type="GeneID" id="94838692"/>
<evidence type="ECO:0000313" key="3">
    <source>
        <dbReference type="Proteomes" id="UP000179807"/>
    </source>
</evidence>
<proteinExistence type="predicted"/>
<feature type="region of interest" description="Disordered" evidence="1">
    <location>
        <begin position="1"/>
        <end position="40"/>
    </location>
</feature>
<organism evidence="2 3">
    <name type="scientific">Tritrichomonas foetus</name>
    <dbReference type="NCBI Taxonomy" id="1144522"/>
    <lineage>
        <taxon>Eukaryota</taxon>
        <taxon>Metamonada</taxon>
        <taxon>Parabasalia</taxon>
        <taxon>Tritrichomonadida</taxon>
        <taxon>Tritrichomonadidae</taxon>
        <taxon>Tritrichomonas</taxon>
    </lineage>
</organism>
<dbReference type="EMBL" id="MLAK01000709">
    <property type="protein sequence ID" value="OHT06981.1"/>
    <property type="molecule type" value="Genomic_DNA"/>
</dbReference>
<gene>
    <name evidence="2" type="ORF">TRFO_24864</name>
</gene>
<dbReference type="PANTHER" id="PTHR10476">
    <property type="entry name" value="CHARGED MULTIVESICULAR BODY PROTEIN"/>
    <property type="match status" value="1"/>
</dbReference>
<keyword evidence="3" id="KW-1185">Reference proteome</keyword>
<accession>A0A1J4KBZ0</accession>
<comment type="caution">
    <text evidence="2">The sequence shown here is derived from an EMBL/GenBank/DDBJ whole genome shotgun (WGS) entry which is preliminary data.</text>
</comment>
<evidence type="ECO:0000313" key="2">
    <source>
        <dbReference type="EMBL" id="OHT06981.1"/>
    </source>
</evidence>
<dbReference type="VEuPathDB" id="TrichDB:TRFO_24864"/>
<dbReference type="OrthoDB" id="10266568at2759"/>